<dbReference type="AlphaFoldDB" id="A0A0A9HI38"/>
<dbReference type="EMBL" id="GBRH01161474">
    <property type="protein sequence ID" value="JAE36422.1"/>
    <property type="molecule type" value="Transcribed_RNA"/>
</dbReference>
<proteinExistence type="predicted"/>
<organism evidence="1">
    <name type="scientific">Arundo donax</name>
    <name type="common">Giant reed</name>
    <name type="synonym">Donax arundinaceus</name>
    <dbReference type="NCBI Taxonomy" id="35708"/>
    <lineage>
        <taxon>Eukaryota</taxon>
        <taxon>Viridiplantae</taxon>
        <taxon>Streptophyta</taxon>
        <taxon>Embryophyta</taxon>
        <taxon>Tracheophyta</taxon>
        <taxon>Spermatophyta</taxon>
        <taxon>Magnoliopsida</taxon>
        <taxon>Liliopsida</taxon>
        <taxon>Poales</taxon>
        <taxon>Poaceae</taxon>
        <taxon>PACMAD clade</taxon>
        <taxon>Arundinoideae</taxon>
        <taxon>Arundineae</taxon>
        <taxon>Arundo</taxon>
    </lineage>
</organism>
<accession>A0A0A9HI38</accession>
<reference evidence="1" key="1">
    <citation type="submission" date="2014-09" db="EMBL/GenBank/DDBJ databases">
        <authorList>
            <person name="Magalhaes I.L.F."/>
            <person name="Oliveira U."/>
            <person name="Santos F.R."/>
            <person name="Vidigal T.H.D.A."/>
            <person name="Brescovit A.D."/>
            <person name="Santos A.J."/>
        </authorList>
    </citation>
    <scope>NUCLEOTIDE SEQUENCE</scope>
    <source>
        <tissue evidence="1">Shoot tissue taken approximately 20 cm above the soil surface</tissue>
    </source>
</reference>
<protein>
    <submittedName>
        <fullName evidence="1">Uncharacterized protein</fullName>
    </submittedName>
</protein>
<name>A0A0A9HI38_ARUDO</name>
<sequence length="59" mass="6744">MLSRGFKDQVNLCSVSFQLVCTAFIARCFAISLLHHGCLKLYKCLEPSQCCLTEERIKF</sequence>
<reference evidence="1" key="2">
    <citation type="journal article" date="2015" name="Data Brief">
        <title>Shoot transcriptome of the giant reed, Arundo donax.</title>
        <authorList>
            <person name="Barrero R.A."/>
            <person name="Guerrero F.D."/>
            <person name="Moolhuijzen P."/>
            <person name="Goolsby J.A."/>
            <person name="Tidwell J."/>
            <person name="Bellgard S.E."/>
            <person name="Bellgard M.I."/>
        </authorList>
    </citation>
    <scope>NUCLEOTIDE SEQUENCE</scope>
    <source>
        <tissue evidence="1">Shoot tissue taken approximately 20 cm above the soil surface</tissue>
    </source>
</reference>
<evidence type="ECO:0000313" key="1">
    <source>
        <dbReference type="EMBL" id="JAE36422.1"/>
    </source>
</evidence>